<dbReference type="PANTHER" id="PTHR33732:SF3">
    <property type="entry name" value="OS07G0671800 PROTEIN"/>
    <property type="match status" value="1"/>
</dbReference>
<dbReference type="RefSeq" id="XP_052622139.1">
    <property type="nucleotide sequence ID" value="XM_052766179.1"/>
</dbReference>
<organism evidence="2">
    <name type="scientific">Lactuca sativa</name>
    <name type="common">Garden lettuce</name>
    <dbReference type="NCBI Taxonomy" id="4236"/>
    <lineage>
        <taxon>Eukaryota</taxon>
        <taxon>Viridiplantae</taxon>
        <taxon>Streptophyta</taxon>
        <taxon>Embryophyta</taxon>
        <taxon>Tracheophyta</taxon>
        <taxon>Spermatophyta</taxon>
        <taxon>Magnoliopsida</taxon>
        <taxon>eudicotyledons</taxon>
        <taxon>Gunneridae</taxon>
        <taxon>Pentapetalae</taxon>
        <taxon>asterids</taxon>
        <taxon>campanulids</taxon>
        <taxon>Asterales</taxon>
        <taxon>Asteraceae</taxon>
        <taxon>Cichorioideae</taxon>
        <taxon>Cichorieae</taxon>
        <taxon>Lactucinae</taxon>
        <taxon>Lactuca</taxon>
    </lineage>
</organism>
<evidence type="ECO:0000313" key="2">
    <source>
        <dbReference type="EMBL" id="AJC97805.1"/>
    </source>
</evidence>
<dbReference type="Pfam" id="PF05755">
    <property type="entry name" value="REF"/>
    <property type="match status" value="3"/>
</dbReference>
<dbReference type="EMBL" id="KP122975">
    <property type="protein sequence ID" value="AJC97805.1"/>
    <property type="molecule type" value="mRNA"/>
</dbReference>
<dbReference type="OrthoDB" id="1901372at2759"/>
<sequence length="452" mass="48744">MDSDEDNVEQGSTELKYLEFLNKIVALFLGLLSNVYTFIKEHIGISEKTIASVESTVGSAVGPLVNKLTDFLQSILVFVDNKIDEYAPSSLKSLLGNLHSQITNPTDTANAALTKTKSLLGGIPILGNVLGGVTDSISNTTDAAHELIDKTTSLVTDNPLSQALNTAAGKMMEEAQSAGKKAALKSVYASLTLLLLPLIAEVWYKANTKEWFRRLANLILPLIEKLCNAYNDLVEKMVDKGYSFFDYLPTIPIKEMEAAYKLVKTKNDSLAAVAGGIEDVGEMASNIVGNIPLVGGIASSITETADHMIDNTASLVMDNPLSQAVESAADNMIQGTEEFATKAALHSVYSALTLLICPAIAEVCYKLSQYKIIKAMGKAILPLIEKLCEWYNQKLEDLDEQGYSFFGYLPTMPIEEMKVAYMLVKTANAGLETVGSGLSAVGDVVGLNDDEE</sequence>
<dbReference type="KEGG" id="lsv:111915335"/>
<proteinExistence type="evidence at transcript level"/>
<evidence type="ECO:0000256" key="1">
    <source>
        <dbReference type="ARBA" id="ARBA00009737"/>
    </source>
</evidence>
<accession>A0A0B4UE03</accession>
<dbReference type="PANTHER" id="PTHR33732">
    <property type="entry name" value="REF/SRPP-LIKE PROTEIN OS05G0151300/LOC_OS05G05940"/>
    <property type="match status" value="1"/>
</dbReference>
<dbReference type="InterPro" id="IPR008802">
    <property type="entry name" value="REF"/>
</dbReference>
<protein>
    <submittedName>
        <fullName evidence="2">Small rubber particle protein</fullName>
    </submittedName>
</protein>
<dbReference type="AlphaFoldDB" id="A0A0B4UE03"/>
<dbReference type="GeneID" id="111915335"/>
<name>A0A0B4UE03_LACSA</name>
<comment type="similarity">
    <text evidence="1">Belongs to the REF/SRPP family.</text>
</comment>
<reference evidence="2" key="1">
    <citation type="journal article" date="2014" name="Phytochemistry">
        <title>Silencing the lettuce homologs of small rubber particle protein does not influence natural rubber biosynthesis in lettuce (Lactuca sativa).</title>
        <authorList>
            <person name="Chakrabarty R."/>
            <person name="Qu Y."/>
            <person name="Ro D."/>
        </authorList>
    </citation>
    <scope>NUCLEOTIDE SEQUENCE</scope>
</reference>